<feature type="domain" description="AAA+ ATPase" evidence="6">
    <location>
        <begin position="55"/>
        <end position="172"/>
    </location>
</feature>
<dbReference type="Gene3D" id="3.40.50.300">
    <property type="entry name" value="P-loop containing nucleotide triphosphate hydrolases"/>
    <property type="match status" value="1"/>
</dbReference>
<accession>A0ABT7PCF4</accession>
<dbReference type="CDD" id="cd00009">
    <property type="entry name" value="AAA"/>
    <property type="match status" value="1"/>
</dbReference>
<comment type="function">
    <text evidence="1">DNA-dependent ATPase that plays important roles in cellular responses to stalled DNA replication processes.</text>
</comment>
<dbReference type="CDD" id="cd18139">
    <property type="entry name" value="HLD_clamp_RarA"/>
    <property type="match status" value="1"/>
</dbReference>
<protein>
    <recommendedName>
        <fullName evidence="2">Replication-associated recombination protein A</fullName>
    </recommendedName>
</protein>
<keyword evidence="3" id="KW-0547">Nucleotide-binding</keyword>
<dbReference type="Proteomes" id="UP001239462">
    <property type="component" value="Unassembled WGS sequence"/>
</dbReference>
<gene>
    <name evidence="7" type="ORF">QTN89_01940</name>
</gene>
<dbReference type="RefSeq" id="WP_289161931.1">
    <property type="nucleotide sequence ID" value="NZ_CP141221.1"/>
</dbReference>
<dbReference type="Gene3D" id="1.10.8.60">
    <property type="match status" value="1"/>
</dbReference>
<dbReference type="Pfam" id="PF05496">
    <property type="entry name" value="RuvB_N"/>
    <property type="match status" value="1"/>
</dbReference>
<dbReference type="InterPro" id="IPR021886">
    <property type="entry name" value="MgsA_C"/>
</dbReference>
<dbReference type="EMBL" id="JASZZN010000001">
    <property type="protein sequence ID" value="MDM4014173.1"/>
    <property type="molecule type" value="Genomic_DNA"/>
</dbReference>
<dbReference type="Gene3D" id="1.10.3710.10">
    <property type="entry name" value="DNA polymerase III clamp loader subunits, C-terminal domain"/>
    <property type="match status" value="1"/>
</dbReference>
<dbReference type="InterPro" id="IPR003593">
    <property type="entry name" value="AAA+_ATPase"/>
</dbReference>
<dbReference type="SUPFAM" id="SSF52540">
    <property type="entry name" value="P-loop containing nucleoside triphosphate hydrolases"/>
    <property type="match status" value="1"/>
</dbReference>
<reference evidence="7 8" key="1">
    <citation type="submission" date="2023-06" db="EMBL/GenBank/DDBJ databases">
        <title>Roseiconus lacunae JC819 isolated from Gulf of Mannar region, Tamil Nadu.</title>
        <authorList>
            <person name="Pk S."/>
            <person name="Ch S."/>
            <person name="Ch V.R."/>
        </authorList>
    </citation>
    <scope>NUCLEOTIDE SEQUENCE [LARGE SCALE GENOMIC DNA]</scope>
    <source>
        <strain evidence="7 8">JC819</strain>
    </source>
</reference>
<dbReference type="PANTHER" id="PTHR13779:SF7">
    <property type="entry name" value="ATPASE WRNIP1"/>
    <property type="match status" value="1"/>
</dbReference>
<dbReference type="InterPro" id="IPR027417">
    <property type="entry name" value="P-loop_NTPase"/>
</dbReference>
<dbReference type="Pfam" id="PF16193">
    <property type="entry name" value="AAA_assoc_2"/>
    <property type="match status" value="1"/>
</dbReference>
<evidence type="ECO:0000256" key="4">
    <source>
        <dbReference type="ARBA" id="ARBA00022840"/>
    </source>
</evidence>
<proteinExistence type="predicted"/>
<keyword evidence="8" id="KW-1185">Reference proteome</keyword>
<evidence type="ECO:0000256" key="1">
    <source>
        <dbReference type="ARBA" id="ARBA00002393"/>
    </source>
</evidence>
<dbReference type="InterPro" id="IPR032423">
    <property type="entry name" value="AAA_assoc_2"/>
</dbReference>
<dbReference type="InterPro" id="IPR008824">
    <property type="entry name" value="RuvB-like_N"/>
</dbReference>
<sequence length="442" mass="47806">MSDTPSLFEAEESTHLDSAKPLAARMRPKTLQEYVGQQHILGPGKLLRRMVDAGKLGSIILSGPPGTGKTTLANLLASETGSRFRPLSAVTGGVKDVREALAWAKDLVASGEPAPVLFIDEIHRFSKSQQDALLPDVEEGIVSLIGATTSNPYFAVNGALISRSHVFLLQTLDAEEIEVVLRRAIGDRTRGLARVQPAISDDAIRLLADVCEGDARRALTSLEIAVASSPDTPPVVTEDSAAESIGKRVAGYDGTGDDHYDLISAMIKSIRGSDADAALYWLARMLEGGEDIRFLCRRLVILASEDIGNADPHALPLAVSCMQGCEFVGLPESQLMLSQTVSYLSLAPKSNASTVAINRARRDVRDNKLIAVPQHLMDSHSTSAAKQGRGDGYIYSHECPDGIAAQDYLGTSRTYYEPVERGFERDLQKRKEWIRKRLSGDA</sequence>
<evidence type="ECO:0000256" key="2">
    <source>
        <dbReference type="ARBA" id="ARBA00020776"/>
    </source>
</evidence>
<dbReference type="Gene3D" id="1.20.272.10">
    <property type="match status" value="1"/>
</dbReference>
<evidence type="ECO:0000313" key="7">
    <source>
        <dbReference type="EMBL" id="MDM4014173.1"/>
    </source>
</evidence>
<name>A0ABT7PCF4_9BACT</name>
<comment type="caution">
    <text evidence="7">The sequence shown here is derived from an EMBL/GenBank/DDBJ whole genome shotgun (WGS) entry which is preliminary data.</text>
</comment>
<dbReference type="PANTHER" id="PTHR13779">
    <property type="entry name" value="WERNER HELICASE-INTERACTING PROTEIN 1 FAMILY MEMBER"/>
    <property type="match status" value="1"/>
</dbReference>
<dbReference type="InterPro" id="IPR008921">
    <property type="entry name" value="DNA_pol3_clamp-load_cplx_C"/>
</dbReference>
<evidence type="ECO:0000313" key="8">
    <source>
        <dbReference type="Proteomes" id="UP001239462"/>
    </source>
</evidence>
<dbReference type="SUPFAM" id="SSF48019">
    <property type="entry name" value="post-AAA+ oligomerization domain-like"/>
    <property type="match status" value="1"/>
</dbReference>
<dbReference type="Pfam" id="PF12002">
    <property type="entry name" value="MgsA_C"/>
    <property type="match status" value="1"/>
</dbReference>
<dbReference type="InterPro" id="IPR051314">
    <property type="entry name" value="AAA_ATPase_RarA/MGS1/WRNIP1"/>
</dbReference>
<feature type="region of interest" description="Disordered" evidence="5">
    <location>
        <begin position="1"/>
        <end position="21"/>
    </location>
</feature>
<evidence type="ECO:0000256" key="3">
    <source>
        <dbReference type="ARBA" id="ARBA00022741"/>
    </source>
</evidence>
<organism evidence="7 8">
    <name type="scientific">Roseiconus lacunae</name>
    <dbReference type="NCBI Taxonomy" id="2605694"/>
    <lineage>
        <taxon>Bacteria</taxon>
        <taxon>Pseudomonadati</taxon>
        <taxon>Planctomycetota</taxon>
        <taxon>Planctomycetia</taxon>
        <taxon>Pirellulales</taxon>
        <taxon>Pirellulaceae</taxon>
        <taxon>Roseiconus</taxon>
    </lineage>
</organism>
<dbReference type="SMART" id="SM00382">
    <property type="entry name" value="AAA"/>
    <property type="match status" value="1"/>
</dbReference>
<keyword evidence="4" id="KW-0067">ATP-binding</keyword>
<evidence type="ECO:0000256" key="5">
    <source>
        <dbReference type="SAM" id="MobiDB-lite"/>
    </source>
</evidence>
<evidence type="ECO:0000259" key="6">
    <source>
        <dbReference type="SMART" id="SM00382"/>
    </source>
</evidence>